<comment type="subcellular location">
    <subcellularLocation>
        <location evidence="2">Cell membrane</location>
        <topology evidence="2">Lipid-anchor</topology>
        <topology evidence="2">GPI-anchor</topology>
    </subcellularLocation>
</comment>
<feature type="domain" description="Trypanosome variant surface glycoprotein C-terminal" evidence="11">
    <location>
        <begin position="411"/>
        <end position="510"/>
    </location>
</feature>
<evidence type="ECO:0000256" key="9">
    <source>
        <dbReference type="SAM" id="SignalP"/>
    </source>
</evidence>
<keyword evidence="6" id="KW-0325">Glycoprotein</keyword>
<evidence type="ECO:0000256" key="2">
    <source>
        <dbReference type="ARBA" id="ARBA00004609"/>
    </source>
</evidence>
<accession>A0A1V0FZ47</accession>
<dbReference type="Gene3D" id="1.10.470.10">
    <property type="entry name" value="Variant Surface Glycoprotein, subunit A, domain 2"/>
    <property type="match status" value="1"/>
</dbReference>
<feature type="signal peptide" evidence="9">
    <location>
        <begin position="1"/>
        <end position="21"/>
    </location>
</feature>
<evidence type="ECO:0000256" key="4">
    <source>
        <dbReference type="ARBA" id="ARBA00022622"/>
    </source>
</evidence>
<evidence type="ECO:0000313" key="12">
    <source>
        <dbReference type="EMBL" id="ARB50566.1"/>
    </source>
</evidence>
<evidence type="ECO:0000256" key="5">
    <source>
        <dbReference type="ARBA" id="ARBA00023136"/>
    </source>
</evidence>
<organism evidence="12">
    <name type="scientific">Trypanosoma brucei</name>
    <dbReference type="NCBI Taxonomy" id="5691"/>
    <lineage>
        <taxon>Eukaryota</taxon>
        <taxon>Discoba</taxon>
        <taxon>Euglenozoa</taxon>
        <taxon>Kinetoplastea</taxon>
        <taxon>Metakinetoplastina</taxon>
        <taxon>Trypanosomatida</taxon>
        <taxon>Trypanosomatidae</taxon>
        <taxon>Trypanosoma</taxon>
    </lineage>
</organism>
<keyword evidence="3" id="KW-1003">Cell membrane</keyword>
<protein>
    <submittedName>
        <fullName evidence="12">Variant surface glycoprotein</fullName>
    </submittedName>
</protein>
<feature type="compositionally biased region" description="Basic and acidic residues" evidence="8">
    <location>
        <begin position="458"/>
        <end position="478"/>
    </location>
</feature>
<evidence type="ECO:0000259" key="10">
    <source>
        <dbReference type="Pfam" id="PF00913"/>
    </source>
</evidence>
<evidence type="ECO:0000256" key="7">
    <source>
        <dbReference type="ARBA" id="ARBA00023288"/>
    </source>
</evidence>
<dbReference type="AlphaFoldDB" id="A0A1V0FZ47"/>
<evidence type="ECO:0000256" key="3">
    <source>
        <dbReference type="ARBA" id="ARBA00022475"/>
    </source>
</evidence>
<keyword evidence="9" id="KW-0732">Signal</keyword>
<evidence type="ECO:0000256" key="6">
    <source>
        <dbReference type="ARBA" id="ARBA00023180"/>
    </source>
</evidence>
<dbReference type="GO" id="GO:0098552">
    <property type="term" value="C:side of membrane"/>
    <property type="evidence" value="ECO:0007669"/>
    <property type="project" value="UniProtKB-KW"/>
</dbReference>
<evidence type="ECO:0000256" key="8">
    <source>
        <dbReference type="SAM" id="MobiDB-lite"/>
    </source>
</evidence>
<proteinExistence type="predicted"/>
<evidence type="ECO:0000256" key="1">
    <source>
        <dbReference type="ARBA" id="ARBA00002523"/>
    </source>
</evidence>
<dbReference type="InterPro" id="IPR019609">
    <property type="entry name" value="Variant_surf_glycoprt_trypan_C"/>
</dbReference>
<keyword evidence="5" id="KW-0472">Membrane</keyword>
<dbReference type="GO" id="GO:0042783">
    <property type="term" value="P:symbiont-mediated evasion of host immune response"/>
    <property type="evidence" value="ECO:0007669"/>
    <property type="project" value="InterPro"/>
</dbReference>
<keyword evidence="7" id="KW-0449">Lipoprotein</keyword>
<sequence>METKVLGPFFILATVTFQVSADDEPIIANGWKGMCKVAATFSTGPGIARHLIESVTNAQKVTAEASRKVKVMAIKETNPKRRIAIQGLAQELDDSEKKIIGKLSTITTLAIEAAATSADMHGRINEFIGLLHKAQTKASKSGYCLGAGAGAAHPGGDVATTDCGSETLTVEPQPTRLTADAIDGSGIKNGQPGGIAGKSGTGSKCILFKDGDDNTGTFFQAGAKVTLLGGLLEVTPATGSKAINVADSNKLRSNNEISKQDALSKAYDKLRQINAYRISDLPKDVNSAIRQAADKDKLKTTLDKIYKRDNAGSAEGMPKDDQEAAVDALLGSDGKLIDSFVDRISSTQVLNIANPKAEDKALGTITDLDELSQILAYYNRKIITELTKAQSTLQLKSKHCNDKPLTVTSDCSKHKANKTICETEDNCKWEGTTEAEGTCKPKDGKGQTSTAEGTGDGAADKKEEKCTGKKKDDCKSPDCKWEGETCKDSSFLLSKKFALSVVSAAFVEFLF</sequence>
<name>A0A1V0FZ47_9TRYP</name>
<feature type="domain" description="Trypanosome variant surface glycoprotein A-type N-terminal" evidence="10">
    <location>
        <begin position="11"/>
        <end position="378"/>
    </location>
</feature>
<dbReference type="Gene3D" id="3.30.1680.40">
    <property type="match status" value="1"/>
</dbReference>
<feature type="chain" id="PRO_5013228306" evidence="9">
    <location>
        <begin position="22"/>
        <end position="511"/>
    </location>
</feature>
<comment type="function">
    <text evidence="1">VSG forms a coat on the surface of the parasite. The trypanosome evades the immune response of the host by expressing a series of antigenically distinct VSGs from an estimated 1000 VSG genes.</text>
</comment>
<dbReference type="VEuPathDB" id="TriTrypDB:Tb927.11.18480"/>
<dbReference type="Gene3D" id="3.90.150.10">
    <property type="entry name" value="Variant Surface Glycoprotein, subunit A domain 1"/>
    <property type="match status" value="1"/>
</dbReference>
<dbReference type="SUPFAM" id="SSF58087">
    <property type="entry name" value="Variant surface glycoprotein (N-terminal domain)"/>
    <property type="match status" value="1"/>
</dbReference>
<dbReference type="VEuPathDB" id="TriTrypDB:Tb427_000630100"/>
<evidence type="ECO:0000259" key="11">
    <source>
        <dbReference type="Pfam" id="PF10659"/>
    </source>
</evidence>
<dbReference type="GO" id="GO:0005886">
    <property type="term" value="C:plasma membrane"/>
    <property type="evidence" value="ECO:0007669"/>
    <property type="project" value="UniProtKB-SubCell"/>
</dbReference>
<feature type="region of interest" description="Disordered" evidence="8">
    <location>
        <begin position="434"/>
        <end position="478"/>
    </location>
</feature>
<reference evidence="12" key="1">
    <citation type="submission" date="2016-12" db="EMBL/GenBank/DDBJ databases">
        <title>Extending the VSGnome of Trypanosoma brucei strain TREU927.</title>
        <authorList>
            <person name="Cross G.A."/>
        </authorList>
    </citation>
    <scope>NUCLEOTIDE SEQUENCE</scope>
    <source>
        <strain evidence="12">Tb927.99.183</strain>
    </source>
</reference>
<dbReference type="EMBL" id="KY404315">
    <property type="protein sequence ID" value="ARB50566.1"/>
    <property type="molecule type" value="Genomic_DNA"/>
</dbReference>
<dbReference type="InterPro" id="IPR001812">
    <property type="entry name" value="Trypano_VSG_A_N_dom"/>
</dbReference>
<keyword evidence="4" id="KW-0336">GPI-anchor</keyword>
<dbReference type="Pfam" id="PF10659">
    <property type="entry name" value="Trypan_glycop_C"/>
    <property type="match status" value="1"/>
</dbReference>
<dbReference type="Pfam" id="PF00913">
    <property type="entry name" value="Trypan_glycop"/>
    <property type="match status" value="1"/>
</dbReference>